<dbReference type="SUPFAM" id="SSF54373">
    <property type="entry name" value="FAD-linked reductases, C-terminal domain"/>
    <property type="match status" value="1"/>
</dbReference>
<dbReference type="InterPro" id="IPR000172">
    <property type="entry name" value="GMC_OxRdtase_N"/>
</dbReference>
<evidence type="ECO:0000256" key="3">
    <source>
        <dbReference type="ARBA" id="ARBA00022630"/>
    </source>
</evidence>
<proteinExistence type="inferred from homology"/>
<evidence type="ECO:0000259" key="7">
    <source>
        <dbReference type="Pfam" id="PF05199"/>
    </source>
</evidence>
<keyword evidence="5" id="KW-0560">Oxidoreductase</keyword>
<organism evidence="8">
    <name type="scientific">marine metagenome</name>
    <dbReference type="NCBI Taxonomy" id="408172"/>
    <lineage>
        <taxon>unclassified sequences</taxon>
        <taxon>metagenomes</taxon>
        <taxon>ecological metagenomes</taxon>
    </lineage>
</organism>
<keyword evidence="4" id="KW-0274">FAD</keyword>
<evidence type="ECO:0000256" key="2">
    <source>
        <dbReference type="ARBA" id="ARBA00010790"/>
    </source>
</evidence>
<dbReference type="EMBL" id="UINC01004600">
    <property type="protein sequence ID" value="SVA15536.1"/>
    <property type="molecule type" value="Genomic_DNA"/>
</dbReference>
<dbReference type="AlphaFoldDB" id="A0A381THD6"/>
<dbReference type="InterPro" id="IPR007867">
    <property type="entry name" value="GMC_OxRtase_C"/>
</dbReference>
<name>A0A381THD6_9ZZZZ</name>
<keyword evidence="3" id="KW-0285">Flavoprotein</keyword>
<evidence type="ECO:0000259" key="6">
    <source>
        <dbReference type="Pfam" id="PF00732"/>
    </source>
</evidence>
<dbReference type="GO" id="GO:0016614">
    <property type="term" value="F:oxidoreductase activity, acting on CH-OH group of donors"/>
    <property type="evidence" value="ECO:0007669"/>
    <property type="project" value="InterPro"/>
</dbReference>
<comment type="similarity">
    <text evidence="2">Belongs to the GMC oxidoreductase family.</text>
</comment>
<gene>
    <name evidence="8" type="ORF">METZ01_LOCUS68390</name>
</gene>
<accession>A0A381THD6</accession>
<evidence type="ECO:0000313" key="8">
    <source>
        <dbReference type="EMBL" id="SVA15536.1"/>
    </source>
</evidence>
<dbReference type="Pfam" id="PF00732">
    <property type="entry name" value="GMC_oxred_N"/>
    <property type="match status" value="1"/>
</dbReference>
<dbReference type="SUPFAM" id="SSF51905">
    <property type="entry name" value="FAD/NAD(P)-binding domain"/>
    <property type="match status" value="1"/>
</dbReference>
<evidence type="ECO:0000256" key="1">
    <source>
        <dbReference type="ARBA" id="ARBA00001974"/>
    </source>
</evidence>
<feature type="domain" description="Glucose-methanol-choline oxidoreductase C-terminal" evidence="7">
    <location>
        <begin position="390"/>
        <end position="510"/>
    </location>
</feature>
<dbReference type="PANTHER" id="PTHR42784">
    <property type="entry name" value="PYRANOSE 2-OXIDASE"/>
    <property type="match status" value="1"/>
</dbReference>
<dbReference type="InterPro" id="IPR036188">
    <property type="entry name" value="FAD/NAD-bd_sf"/>
</dbReference>
<protein>
    <recommendedName>
        <fullName evidence="9">Glucose-methanol-choline oxidoreductase C-terminal domain-containing protein</fullName>
    </recommendedName>
</protein>
<evidence type="ECO:0000256" key="5">
    <source>
        <dbReference type="ARBA" id="ARBA00023002"/>
    </source>
</evidence>
<reference evidence="8" key="1">
    <citation type="submission" date="2018-05" db="EMBL/GenBank/DDBJ databases">
        <authorList>
            <person name="Lanie J.A."/>
            <person name="Ng W.-L."/>
            <person name="Kazmierczak K.M."/>
            <person name="Andrzejewski T.M."/>
            <person name="Davidsen T.M."/>
            <person name="Wayne K.J."/>
            <person name="Tettelin H."/>
            <person name="Glass J.I."/>
            <person name="Rusch D."/>
            <person name="Podicherti R."/>
            <person name="Tsui H.-C.T."/>
            <person name="Winkler M.E."/>
        </authorList>
    </citation>
    <scope>NUCLEOTIDE SEQUENCE</scope>
</reference>
<evidence type="ECO:0008006" key="9">
    <source>
        <dbReference type="Google" id="ProtNLM"/>
    </source>
</evidence>
<dbReference type="PANTHER" id="PTHR42784:SF1">
    <property type="entry name" value="PYRANOSE 2-OXIDASE"/>
    <property type="match status" value="1"/>
</dbReference>
<evidence type="ECO:0000256" key="4">
    <source>
        <dbReference type="ARBA" id="ARBA00022827"/>
    </source>
</evidence>
<dbReference type="Pfam" id="PF05199">
    <property type="entry name" value="GMC_oxred_C"/>
    <property type="match status" value="1"/>
</dbReference>
<feature type="domain" description="Glucose-methanol-choline oxidoreductase N-terminal" evidence="6">
    <location>
        <begin position="75"/>
        <end position="293"/>
    </location>
</feature>
<dbReference type="Gene3D" id="3.50.50.60">
    <property type="entry name" value="FAD/NAD(P)-binding domain"/>
    <property type="match status" value="2"/>
</dbReference>
<dbReference type="InterPro" id="IPR051473">
    <property type="entry name" value="P2Ox-like"/>
</dbReference>
<dbReference type="GO" id="GO:0050660">
    <property type="term" value="F:flavin adenine dinucleotide binding"/>
    <property type="evidence" value="ECO:0007669"/>
    <property type="project" value="InterPro"/>
</dbReference>
<comment type="cofactor">
    <cofactor evidence="1">
        <name>FAD</name>
        <dbReference type="ChEBI" id="CHEBI:57692"/>
    </cofactor>
</comment>
<sequence>MAAYNLTQLGVKVLMLDAGGKFDRTNLWTHVLPFEADARLRAGEAPPPYFLDSKNEQPYLTPEDKPFNLIRVWGLGGKTNVWGRVSLRMSDLDFRSAELDGWGIPWPIRYADLAPYYDRVDQLIGVCGGDDDSDVLPGSRYHMPPPPPRCAEVLLKTAAESLDIPVVAKRSANLTRPHRGFEPCHYCGECGSGCGTSSFFTSSEHLIPFALETGNLEIRSNAVVSRILVDGEGKANAVQYFDRHAGTEQRVNARVVVVGASTMDSTRILLNSMSRFHPNGLGNSSDQLGRNYCEQIRTHVTAFLPQLYGRAYQNDDGLDGAHIYIPRFNHRRPNRDYLRGYGIQLWNTGTPTTGVDVAKHLPGFGEDFKTEVNRRYTSLVSMHPYGEMLPRSENRITVDPNRTDRFGVPLMRISVSYSDNEMKMLREMYATCEEILHTAQAEIVPVDREAYDIPGTAIHEHGTCRMGSDPRQSVLNAHNQMHDVDNVFVVDGSAFTTASEKNPTLSILALSWRASDYLAEELRRGNL</sequence>